<gene>
    <name evidence="2" type="ORF">EPUS_08572</name>
</gene>
<dbReference type="Pfam" id="PF00787">
    <property type="entry name" value="PX"/>
    <property type="match status" value="1"/>
</dbReference>
<organism evidence="2 3">
    <name type="scientific">Endocarpon pusillum (strain Z07020 / HMAS-L-300199)</name>
    <name type="common">Lichen-forming fungus</name>
    <dbReference type="NCBI Taxonomy" id="1263415"/>
    <lineage>
        <taxon>Eukaryota</taxon>
        <taxon>Fungi</taxon>
        <taxon>Dikarya</taxon>
        <taxon>Ascomycota</taxon>
        <taxon>Pezizomycotina</taxon>
        <taxon>Eurotiomycetes</taxon>
        <taxon>Chaetothyriomycetidae</taxon>
        <taxon>Verrucariales</taxon>
        <taxon>Verrucariaceae</taxon>
        <taxon>Endocarpon</taxon>
    </lineage>
</organism>
<dbReference type="PANTHER" id="PTHR33112:SF10">
    <property type="entry name" value="TOL"/>
    <property type="match status" value="1"/>
</dbReference>
<dbReference type="Proteomes" id="UP000019373">
    <property type="component" value="Unassembled WGS sequence"/>
</dbReference>
<sequence length="741" mass="83932">MLCSYCQEIFTGERNLKLDGSLRYHLYWVTDLMQGVRRRCFICSALKRAVLANGKLNKLEGIEGLEATGGVDGFISKYSMRQGTGDTIGLTFRLITHHAVRIQLITERHMLIRPRNAKTKETVSIDLDKSTSSPGSLDMATKWYKQCRASHSTCGAISPQLGFVPSRLIDVGHSHNSRWRILTCDDLSMRKPHDIEYMTLSHCWGGSSFLTLTSTNLERLRQEMPVSVLPKTFQQALYVTRRLGCQLLWIDSLCIMQDSWQDWRQESCKMSGIYSNAVCNIAATGSSNPYGGLFQSRDVVVNTPCIVQTNLKDDVNHLVVITDCSLDVDQVMHAPLNQRGWVLQECLLSRRLLQFANEQIFWRCQQLDACEAQPHGVIYDPAVNIISHYGVDELSLRRYVSQVQAGTTPSGPIRDDDHADAPSFYNLWQYVIRDYSCLSLTQTTDKLVALSGVVDILQQASDDQYLAGLWRSHLPAALLWHRRLGSRLRPFYAHFDKRRSARAPSWSWASLDGSIILPWRTENQDPSGAYKPLATLIAATVWEDPAAVNQYRVKGLVKLKAFLMQATFRKTVDLLDYGKLESDALDNSIVAMEDTPLEASNISLFCAVICSRLVKNPQTHGSSPRTMYTSYEIHTRTNIPAFKLHQSVVRRRYSDFEYFRDILERESARVTIPPLPGKVFTNRFSDDVIEHRREGLQRFLYIVATHPLLQTGSKVLGSFIQGELYSSFSYSGLQGEKRGDA</sequence>
<dbReference type="Gene3D" id="3.30.1520.10">
    <property type="entry name" value="Phox-like domain"/>
    <property type="match status" value="1"/>
</dbReference>
<feature type="domain" description="PX" evidence="1">
    <location>
        <begin position="609"/>
        <end position="726"/>
    </location>
</feature>
<dbReference type="InterPro" id="IPR001683">
    <property type="entry name" value="PX_dom"/>
</dbReference>
<protein>
    <recommendedName>
        <fullName evidence="1">PX domain-containing protein</fullName>
    </recommendedName>
</protein>
<dbReference type="PROSITE" id="PS50195">
    <property type="entry name" value="PX"/>
    <property type="match status" value="1"/>
</dbReference>
<reference evidence="3" key="1">
    <citation type="journal article" date="2014" name="BMC Genomics">
        <title>Genome characteristics reveal the impact of lichenization on lichen-forming fungus Endocarpon pusillum Hedwig (Verrucariales, Ascomycota).</title>
        <authorList>
            <person name="Wang Y.-Y."/>
            <person name="Liu B."/>
            <person name="Zhang X.-Y."/>
            <person name="Zhou Q.-M."/>
            <person name="Zhang T."/>
            <person name="Li H."/>
            <person name="Yu Y.-F."/>
            <person name="Zhang X.-L."/>
            <person name="Hao X.-Y."/>
            <person name="Wang M."/>
            <person name="Wang L."/>
            <person name="Wei J.-C."/>
        </authorList>
    </citation>
    <scope>NUCLEOTIDE SEQUENCE [LARGE SCALE GENOMIC DNA]</scope>
    <source>
        <strain evidence="3">Z07020 / HMAS-L-300199</strain>
    </source>
</reference>
<dbReference type="GO" id="GO:0032266">
    <property type="term" value="F:phosphatidylinositol-3-phosphate binding"/>
    <property type="evidence" value="ECO:0007669"/>
    <property type="project" value="InterPro"/>
</dbReference>
<dbReference type="SMART" id="SM00312">
    <property type="entry name" value="PX"/>
    <property type="match status" value="1"/>
</dbReference>
<evidence type="ECO:0000313" key="2">
    <source>
        <dbReference type="EMBL" id="ERF73774.1"/>
    </source>
</evidence>
<dbReference type="Pfam" id="PF06985">
    <property type="entry name" value="HET"/>
    <property type="match status" value="1"/>
</dbReference>
<dbReference type="PANTHER" id="PTHR33112">
    <property type="entry name" value="DOMAIN PROTEIN, PUTATIVE-RELATED"/>
    <property type="match status" value="1"/>
</dbReference>
<dbReference type="EMBL" id="KE720925">
    <property type="protein sequence ID" value="ERF73774.1"/>
    <property type="molecule type" value="Genomic_DNA"/>
</dbReference>
<dbReference type="eggNOG" id="KOG2527">
    <property type="taxonomic scope" value="Eukaryota"/>
</dbReference>
<dbReference type="InterPro" id="IPR042138">
    <property type="entry name" value="PX_Grd19_PX"/>
</dbReference>
<dbReference type="HOGENOM" id="CLU_002639_3_0_1"/>
<proteinExistence type="predicted"/>
<dbReference type="SUPFAM" id="SSF64268">
    <property type="entry name" value="PX domain"/>
    <property type="match status" value="1"/>
</dbReference>
<keyword evidence="3" id="KW-1185">Reference proteome</keyword>
<dbReference type="OrthoDB" id="5227681at2759"/>
<dbReference type="CDD" id="cd07295">
    <property type="entry name" value="PX_Grd19"/>
    <property type="match status" value="1"/>
</dbReference>
<evidence type="ECO:0000259" key="1">
    <source>
        <dbReference type="PROSITE" id="PS50195"/>
    </source>
</evidence>
<dbReference type="GeneID" id="19243420"/>
<dbReference type="InterPro" id="IPR036871">
    <property type="entry name" value="PX_dom_sf"/>
</dbReference>
<dbReference type="InterPro" id="IPR010730">
    <property type="entry name" value="HET"/>
</dbReference>
<evidence type="ECO:0000313" key="3">
    <source>
        <dbReference type="Proteomes" id="UP000019373"/>
    </source>
</evidence>
<accession>U1HWJ8</accession>
<name>U1HWJ8_ENDPU</name>
<dbReference type="RefSeq" id="XP_007800582.1">
    <property type="nucleotide sequence ID" value="XM_007802391.1"/>
</dbReference>
<dbReference type="AlphaFoldDB" id="U1HWJ8"/>